<dbReference type="GO" id="GO:0016020">
    <property type="term" value="C:membrane"/>
    <property type="evidence" value="ECO:0007669"/>
    <property type="project" value="UniProtKB-SubCell"/>
</dbReference>
<dbReference type="PANTHER" id="PTHR32322">
    <property type="entry name" value="INNER MEMBRANE TRANSPORTER"/>
    <property type="match status" value="1"/>
</dbReference>
<feature type="domain" description="EamA" evidence="7">
    <location>
        <begin position="168"/>
        <end position="300"/>
    </location>
</feature>
<reference evidence="8 9" key="1">
    <citation type="submission" date="2018-08" db="EMBL/GenBank/DDBJ databases">
        <authorList>
            <person name="Khan S.A."/>
        </authorList>
    </citation>
    <scope>NUCLEOTIDE SEQUENCE [LARGE SCALE GENOMIC DNA]</scope>
    <source>
        <strain evidence="8 9">GTF-13</strain>
    </source>
</reference>
<feature type="transmembrane region" description="Helical" evidence="6">
    <location>
        <begin position="78"/>
        <end position="99"/>
    </location>
</feature>
<name>A0A3P3VM03_9GAMM</name>
<keyword evidence="4 6" id="KW-1133">Transmembrane helix</keyword>
<dbReference type="AlphaFoldDB" id="A0A3P3VM03"/>
<comment type="similarity">
    <text evidence="2">Belongs to the EamA transporter family.</text>
</comment>
<evidence type="ECO:0000256" key="6">
    <source>
        <dbReference type="SAM" id="Phobius"/>
    </source>
</evidence>
<dbReference type="InterPro" id="IPR037185">
    <property type="entry name" value="EmrE-like"/>
</dbReference>
<feature type="transmembrane region" description="Helical" evidence="6">
    <location>
        <begin position="193"/>
        <end position="217"/>
    </location>
</feature>
<feature type="transmembrane region" description="Helical" evidence="6">
    <location>
        <begin position="284"/>
        <end position="301"/>
    </location>
</feature>
<reference evidence="8 9" key="2">
    <citation type="submission" date="2018-12" db="EMBL/GenBank/DDBJ databases">
        <title>Simiduia agarivorans gen. nov., sp. nov., a marine, agarolytic bacterium isolated from shallow coastal water from Keelung, Taiwan.</title>
        <authorList>
            <person name="Shieh W.Y."/>
        </authorList>
    </citation>
    <scope>NUCLEOTIDE SEQUENCE [LARGE SCALE GENOMIC DNA]</scope>
    <source>
        <strain evidence="8 9">GTF-13</strain>
    </source>
</reference>
<dbReference type="SUPFAM" id="SSF103481">
    <property type="entry name" value="Multidrug resistance efflux transporter EmrE"/>
    <property type="match status" value="2"/>
</dbReference>
<keyword evidence="3 6" id="KW-0812">Transmembrane</keyword>
<gene>
    <name evidence="8" type="ORF">D0544_01330</name>
</gene>
<feature type="transmembrane region" description="Helical" evidence="6">
    <location>
        <begin position="52"/>
        <end position="71"/>
    </location>
</feature>
<dbReference type="InterPro" id="IPR050638">
    <property type="entry name" value="AA-Vitamin_Transporters"/>
</dbReference>
<dbReference type="RefSeq" id="WP_125014102.1">
    <property type="nucleotide sequence ID" value="NZ_QWEZ01000001.1"/>
</dbReference>
<dbReference type="Pfam" id="PF00892">
    <property type="entry name" value="EamA"/>
    <property type="match status" value="2"/>
</dbReference>
<evidence type="ECO:0000259" key="7">
    <source>
        <dbReference type="Pfam" id="PF00892"/>
    </source>
</evidence>
<sequence>METTTTELNLQPSSQVLALLSACGAGVIWGTGALVVNILVAQYGFSPGNVSFWRFVIGAVVLVGFFWNRILWSRIAPLLPLIILAGAAMAGYVLLWFLGIEQMGAAVPTLIALCMPPVIVTVISIIRGQERADLQLFLVLLGALSGTVLITTRNADSAEHFGSGSMVLGVTFSLGSAFLYAGFSMVNGRISKALGAGPTAACLTLVAAVIMSLNFLFSPFIWPTEIPPQAWFLYLGIVTAALALLAFSWGAVRLSPTALTVATLLEPLTAVILSALLLGQHFGGLQWVGSILLLFSIWLLGRRVSANNEQGALAKGCNG</sequence>
<evidence type="ECO:0000256" key="4">
    <source>
        <dbReference type="ARBA" id="ARBA00022989"/>
    </source>
</evidence>
<organism evidence="8 9">
    <name type="scientific">Aestuariirhabdus litorea</name>
    <dbReference type="NCBI Taxonomy" id="2528527"/>
    <lineage>
        <taxon>Bacteria</taxon>
        <taxon>Pseudomonadati</taxon>
        <taxon>Pseudomonadota</taxon>
        <taxon>Gammaproteobacteria</taxon>
        <taxon>Oceanospirillales</taxon>
        <taxon>Aestuariirhabdaceae</taxon>
        <taxon>Aestuariirhabdus</taxon>
    </lineage>
</organism>
<feature type="transmembrane region" description="Helical" evidence="6">
    <location>
        <begin position="259"/>
        <end position="278"/>
    </location>
</feature>
<feature type="transmembrane region" description="Helical" evidence="6">
    <location>
        <begin position="16"/>
        <end position="40"/>
    </location>
</feature>
<feature type="transmembrane region" description="Helical" evidence="6">
    <location>
        <begin position="161"/>
        <end position="181"/>
    </location>
</feature>
<accession>A0A3P3VM03</accession>
<feature type="domain" description="EamA" evidence="7">
    <location>
        <begin position="18"/>
        <end position="151"/>
    </location>
</feature>
<dbReference type="InterPro" id="IPR000620">
    <property type="entry name" value="EamA_dom"/>
</dbReference>
<feature type="transmembrane region" description="Helical" evidence="6">
    <location>
        <begin position="229"/>
        <end position="252"/>
    </location>
</feature>
<comment type="subcellular location">
    <subcellularLocation>
        <location evidence="1">Membrane</location>
        <topology evidence="1">Multi-pass membrane protein</topology>
    </subcellularLocation>
</comment>
<protein>
    <submittedName>
        <fullName evidence="8">DMT family transporter</fullName>
    </submittedName>
</protein>
<comment type="caution">
    <text evidence="8">The sequence shown here is derived from an EMBL/GenBank/DDBJ whole genome shotgun (WGS) entry which is preliminary data.</text>
</comment>
<dbReference type="Proteomes" id="UP000280792">
    <property type="component" value="Unassembled WGS sequence"/>
</dbReference>
<feature type="transmembrane region" description="Helical" evidence="6">
    <location>
        <begin position="137"/>
        <end position="155"/>
    </location>
</feature>
<evidence type="ECO:0000313" key="9">
    <source>
        <dbReference type="Proteomes" id="UP000280792"/>
    </source>
</evidence>
<dbReference type="EMBL" id="QWEZ01000001">
    <property type="protein sequence ID" value="RRJ83792.1"/>
    <property type="molecule type" value="Genomic_DNA"/>
</dbReference>
<evidence type="ECO:0000256" key="5">
    <source>
        <dbReference type="ARBA" id="ARBA00023136"/>
    </source>
</evidence>
<feature type="transmembrane region" description="Helical" evidence="6">
    <location>
        <begin position="105"/>
        <end position="125"/>
    </location>
</feature>
<keyword evidence="9" id="KW-1185">Reference proteome</keyword>
<evidence type="ECO:0000313" key="8">
    <source>
        <dbReference type="EMBL" id="RRJ83792.1"/>
    </source>
</evidence>
<evidence type="ECO:0000256" key="2">
    <source>
        <dbReference type="ARBA" id="ARBA00007362"/>
    </source>
</evidence>
<keyword evidence="5 6" id="KW-0472">Membrane</keyword>
<evidence type="ECO:0000256" key="3">
    <source>
        <dbReference type="ARBA" id="ARBA00022692"/>
    </source>
</evidence>
<dbReference type="PANTHER" id="PTHR32322:SF2">
    <property type="entry name" value="EAMA DOMAIN-CONTAINING PROTEIN"/>
    <property type="match status" value="1"/>
</dbReference>
<evidence type="ECO:0000256" key="1">
    <source>
        <dbReference type="ARBA" id="ARBA00004141"/>
    </source>
</evidence>
<proteinExistence type="inferred from homology"/>